<dbReference type="Proteomes" id="UP000323732">
    <property type="component" value="Unassembled WGS sequence"/>
</dbReference>
<dbReference type="EMBL" id="VTES01000015">
    <property type="protein sequence ID" value="TYS55768.1"/>
    <property type="molecule type" value="Genomic_DNA"/>
</dbReference>
<reference evidence="1 2" key="1">
    <citation type="submission" date="2019-08" db="EMBL/GenBank/DDBJ databases">
        <title>Bacillus genomes from the desert of Cuatro Cienegas, Coahuila.</title>
        <authorList>
            <person name="Olmedo-Alvarez G."/>
        </authorList>
    </citation>
    <scope>NUCLEOTIDE SEQUENCE [LARGE SCALE GENOMIC DNA]</scope>
    <source>
        <strain evidence="1 2">CH37_1T</strain>
    </source>
</reference>
<accession>A0A5D4S0Y6</accession>
<proteinExistence type="predicted"/>
<organism evidence="1 2">
    <name type="scientific">Bacillus infantis</name>
    <dbReference type="NCBI Taxonomy" id="324767"/>
    <lineage>
        <taxon>Bacteria</taxon>
        <taxon>Bacillati</taxon>
        <taxon>Bacillota</taxon>
        <taxon>Bacilli</taxon>
        <taxon>Bacillales</taxon>
        <taxon>Bacillaceae</taxon>
        <taxon>Bacillus</taxon>
    </lineage>
</organism>
<evidence type="ECO:0000313" key="2">
    <source>
        <dbReference type="Proteomes" id="UP000323732"/>
    </source>
</evidence>
<sequence length="95" mass="11337">MNYGAAMKTFSLLINQYNLPQEHALKIARFIDTEEEAREAAVRYHEGWGMEIIMEMLITNIPLSKTRHYWTYRRKWNGEPARFILAMEQLEIMKS</sequence>
<name>A0A5D4S0Y6_9BACI</name>
<dbReference type="AlphaFoldDB" id="A0A5D4S0Y6"/>
<protein>
    <submittedName>
        <fullName evidence="1">Uncharacterized protein</fullName>
    </submittedName>
</protein>
<evidence type="ECO:0000313" key="1">
    <source>
        <dbReference type="EMBL" id="TYS55768.1"/>
    </source>
</evidence>
<comment type="caution">
    <text evidence="1">The sequence shown here is derived from an EMBL/GenBank/DDBJ whole genome shotgun (WGS) entry which is preliminary data.</text>
</comment>
<gene>
    <name evidence="1" type="ORF">FZD47_25405</name>
</gene>